<keyword evidence="3" id="KW-0274">FAD</keyword>
<evidence type="ECO:0000259" key="6">
    <source>
        <dbReference type="Pfam" id="PF14759"/>
    </source>
</evidence>
<comment type="caution">
    <text evidence="7">The sequence shown here is derived from an EMBL/GenBank/DDBJ whole genome shotgun (WGS) entry which is preliminary data.</text>
</comment>
<gene>
    <name evidence="7" type="ORF">GCM10023320_56010</name>
</gene>
<accession>A0ABP9NU07</accession>
<dbReference type="Pfam" id="PF14759">
    <property type="entry name" value="Reductase_C"/>
    <property type="match status" value="1"/>
</dbReference>
<dbReference type="InterPro" id="IPR050446">
    <property type="entry name" value="FAD-oxidoreductase/Apoptosis"/>
</dbReference>
<feature type="domain" description="FAD/NAD(P)-binding" evidence="5">
    <location>
        <begin position="7"/>
        <end position="308"/>
    </location>
</feature>
<dbReference type="PANTHER" id="PTHR43557:SF2">
    <property type="entry name" value="RIESKE DOMAIN-CONTAINING PROTEIN-RELATED"/>
    <property type="match status" value="1"/>
</dbReference>
<name>A0ABP9NU07_9PSEU</name>
<organism evidence="7 8">
    <name type="scientific">Pseudonocardia adelaidensis</name>
    <dbReference type="NCBI Taxonomy" id="648754"/>
    <lineage>
        <taxon>Bacteria</taxon>
        <taxon>Bacillati</taxon>
        <taxon>Actinomycetota</taxon>
        <taxon>Actinomycetes</taxon>
        <taxon>Pseudonocardiales</taxon>
        <taxon>Pseudonocardiaceae</taxon>
        <taxon>Pseudonocardia</taxon>
    </lineage>
</organism>
<evidence type="ECO:0000313" key="7">
    <source>
        <dbReference type="EMBL" id="GAA5132017.1"/>
    </source>
</evidence>
<dbReference type="PRINTS" id="PR00368">
    <property type="entry name" value="FADPNR"/>
</dbReference>
<reference evidence="8" key="1">
    <citation type="journal article" date="2019" name="Int. J. Syst. Evol. Microbiol.">
        <title>The Global Catalogue of Microorganisms (GCM) 10K type strain sequencing project: providing services to taxonomists for standard genome sequencing and annotation.</title>
        <authorList>
            <consortium name="The Broad Institute Genomics Platform"/>
            <consortium name="The Broad Institute Genome Sequencing Center for Infectious Disease"/>
            <person name="Wu L."/>
            <person name="Ma J."/>
        </authorList>
    </citation>
    <scope>NUCLEOTIDE SEQUENCE [LARGE SCALE GENOMIC DNA]</scope>
    <source>
        <strain evidence="8">JCM 18302</strain>
    </source>
</reference>
<keyword evidence="4" id="KW-0560">Oxidoreductase</keyword>
<evidence type="ECO:0000256" key="1">
    <source>
        <dbReference type="ARBA" id="ARBA00001974"/>
    </source>
</evidence>
<dbReference type="RefSeq" id="WP_345608757.1">
    <property type="nucleotide sequence ID" value="NZ_BAABJO010000024.1"/>
</dbReference>
<evidence type="ECO:0000256" key="3">
    <source>
        <dbReference type="ARBA" id="ARBA00022827"/>
    </source>
</evidence>
<dbReference type="Pfam" id="PF07992">
    <property type="entry name" value="Pyr_redox_2"/>
    <property type="match status" value="1"/>
</dbReference>
<dbReference type="Gene3D" id="3.50.50.60">
    <property type="entry name" value="FAD/NAD(P)-binding domain"/>
    <property type="match status" value="2"/>
</dbReference>
<feature type="domain" description="Reductase C-terminal" evidence="6">
    <location>
        <begin position="327"/>
        <end position="404"/>
    </location>
</feature>
<dbReference type="InterPro" id="IPR016156">
    <property type="entry name" value="FAD/NAD-linked_Rdtase_dimer_sf"/>
</dbReference>
<keyword evidence="2" id="KW-0285">Flavoprotein</keyword>
<protein>
    <submittedName>
        <fullName evidence="7">FAD/NAD(P)-binding oxidoreductase</fullName>
    </submittedName>
</protein>
<dbReference type="PANTHER" id="PTHR43557">
    <property type="entry name" value="APOPTOSIS-INDUCING FACTOR 1"/>
    <property type="match status" value="1"/>
</dbReference>
<dbReference type="InterPro" id="IPR023753">
    <property type="entry name" value="FAD/NAD-binding_dom"/>
</dbReference>
<comment type="cofactor">
    <cofactor evidence="1">
        <name>FAD</name>
        <dbReference type="ChEBI" id="CHEBI:57692"/>
    </cofactor>
</comment>
<dbReference type="InterPro" id="IPR028202">
    <property type="entry name" value="Reductase_C"/>
</dbReference>
<dbReference type="Proteomes" id="UP001500804">
    <property type="component" value="Unassembled WGS sequence"/>
</dbReference>
<dbReference type="EMBL" id="BAABJO010000024">
    <property type="protein sequence ID" value="GAA5132017.1"/>
    <property type="molecule type" value="Genomic_DNA"/>
</dbReference>
<dbReference type="SUPFAM" id="SSF51905">
    <property type="entry name" value="FAD/NAD(P)-binding domain"/>
    <property type="match status" value="2"/>
</dbReference>
<keyword evidence="8" id="KW-1185">Reference proteome</keyword>
<evidence type="ECO:0000259" key="5">
    <source>
        <dbReference type="Pfam" id="PF07992"/>
    </source>
</evidence>
<dbReference type="SUPFAM" id="SSF55424">
    <property type="entry name" value="FAD/NAD-linked reductases, dimerisation (C-terminal) domain"/>
    <property type="match status" value="1"/>
</dbReference>
<evidence type="ECO:0000256" key="2">
    <source>
        <dbReference type="ARBA" id="ARBA00022630"/>
    </source>
</evidence>
<evidence type="ECO:0000313" key="8">
    <source>
        <dbReference type="Proteomes" id="UP001500804"/>
    </source>
</evidence>
<dbReference type="PRINTS" id="PR00411">
    <property type="entry name" value="PNDRDTASEI"/>
</dbReference>
<evidence type="ECO:0000256" key="4">
    <source>
        <dbReference type="ARBA" id="ARBA00023002"/>
    </source>
</evidence>
<proteinExistence type="predicted"/>
<sequence length="411" mass="41733">MTGQPEHVVIVGAGLGGLRTAQQLRSAGLQGRISLVGAESRLPYDRPPLSKQVLTGEWEPARTALAGPETFDELGVRAHLGNPAVALRPGDRGHELELADGATLHGDAVVIATGLVARELPGQPAPVHTLRTLDDALALRATLETASSLLVVGAGFIGAEVASSARTRGAAVTVVEALDVPAVHALGPQVGAVAGRLLTEGGAELHTGATITRFTDGSDGAPGRVTVELADGRQVAAEAAVVGIGGVPDLGWLAGLGLDTSRGLPCGPTGRVHGLDGVWAVGDVASWDDPVTGGRHRHEHWTSAGDQAAVVARDVLAAAPPPPTVPYCWSDQFGLKIQILGRPELGDEVVPLHGAGLDGGPVRGTVAAYVAGDRVVAVAGFGAARLVARYRPLVASGARLSEARETAASLS</sequence>
<dbReference type="InterPro" id="IPR036188">
    <property type="entry name" value="FAD/NAD-bd_sf"/>
</dbReference>
<dbReference type="Gene3D" id="3.30.390.30">
    <property type="match status" value="1"/>
</dbReference>